<keyword evidence="2" id="KW-1185">Reference proteome</keyword>
<protein>
    <submittedName>
        <fullName evidence="1">UDP-N-acetylmuramate dehydrogenase</fullName>
        <ecNumber evidence="1">1.3.1.98</ecNumber>
    </submittedName>
</protein>
<organism evidence="1 2">
    <name type="scientific">Candidatus Sarcina troglodytae</name>
    <dbReference type="NCBI Taxonomy" id="2726954"/>
    <lineage>
        <taxon>Bacteria</taxon>
        <taxon>Bacillati</taxon>
        <taxon>Bacillota</taxon>
        <taxon>Clostridia</taxon>
        <taxon>Eubacteriales</taxon>
        <taxon>Clostridiaceae</taxon>
        <taxon>Sarcina</taxon>
    </lineage>
</organism>
<reference evidence="1" key="1">
    <citation type="submission" date="2020-04" db="EMBL/GenBank/DDBJ databases">
        <title>A novel bacterium ('Candidatus Sarcina troglodytae' sp. nov.) linked to a protracted, uniformly lethal epizootic among sanctuary western chimpanzees (Pan troglodytes verus) in Sierra Leone.</title>
        <authorList>
            <person name="Owens L.A."/>
            <person name="Colitti B."/>
            <person name="Hirji I."/>
            <person name="Pizaro A."/>
            <person name="Jaffe J.E."/>
            <person name="Moittie S."/>
            <person name="Bishop-Lilly K.A."/>
            <person name="Estrella L.A."/>
            <person name="Voegtly L.J."/>
            <person name="Kuhn J.H."/>
            <person name="Suen G."/>
            <person name="Deblois C.L."/>
            <person name="Dunn C."/>
            <person name="Juan-Salles C."/>
            <person name="Goldberg T.L."/>
        </authorList>
    </citation>
    <scope>NUCLEOTIDE SEQUENCE</scope>
    <source>
        <strain evidence="1">JB2</strain>
    </source>
</reference>
<name>A0ACD1BAS7_9CLOT</name>
<proteinExistence type="predicted"/>
<keyword evidence="1" id="KW-0560">Oxidoreductase</keyword>
<evidence type="ECO:0000313" key="2">
    <source>
        <dbReference type="Proteomes" id="UP000594603"/>
    </source>
</evidence>
<dbReference type="Proteomes" id="UP000594603">
    <property type="component" value="Chromosome"/>
</dbReference>
<accession>A0ACD1BAS7</accession>
<sequence>MNKYINFSKLLYEFYNEEDVLIDAPMSEHIYFKVGGPADILVTPNTKEQVIKTINLCREHNVPYFLLGNGSNLLVKDGGVEGVVIKFCKLNKITVNGNELTAYSGALLKDVCKAALAEDLVGIEFSCGIPGSIGGAACMNAGAYNGEIAEVIKEVEAIDTLGNLVTLNREKLALGYRSSLIMKEHYAVISVTLTLQKGVHDKIEFRINDLTRRREERQPLEYPSAGSTFKRPEGHFAAKLIEDAGLKGFSIGGASVSKKHSGFVINHGQATAKDILDVIAHVQKVVKEKFDVDLKTEVRIIGRD</sequence>
<gene>
    <name evidence="1" type="primary">murB</name>
    <name evidence="1" type="ORF">HH195_00875</name>
</gene>
<evidence type="ECO:0000313" key="1">
    <source>
        <dbReference type="EMBL" id="QPJ84541.1"/>
    </source>
</evidence>
<dbReference type="EC" id="1.3.1.98" evidence="1"/>
<dbReference type="EMBL" id="CP051754">
    <property type="protein sequence ID" value="QPJ84541.1"/>
    <property type="molecule type" value="Genomic_DNA"/>
</dbReference>